<sequence length="212" mass="24833">MHHGSKVCFQFRDLGFCSYGTNCRYSHTRDTRSRVYHPEGRNKKKTQQPCRHPRRKSQQDLDAISSFFSQYPGFAYNPQRGVAEEFYRMCNFFAWDRDDSERREARQAFKDAMVIQFNSLYGTDISNIENWHKLCIAVNIEPLPTTIAECKQEIEKIHVNLVDLVDTSRQQVELFSSLEGLREYTIKSGKYFPKESAYAGGVLKFLLRQIFS</sequence>
<evidence type="ECO:0000256" key="1">
    <source>
        <dbReference type="ARBA" id="ARBA00022723"/>
    </source>
</evidence>
<dbReference type="SUPFAM" id="SSF90229">
    <property type="entry name" value="CCCH zinc finger"/>
    <property type="match status" value="1"/>
</dbReference>
<dbReference type="InterPro" id="IPR000571">
    <property type="entry name" value="Znf_CCCH"/>
</dbReference>
<protein>
    <recommendedName>
        <fullName evidence="6">C3H1-type domain-containing protein</fullName>
    </recommendedName>
</protein>
<dbReference type="PANTHER" id="PTHR38846">
    <property type="entry name" value="C3H1-TYPE DOMAIN-CONTAINING PROTEIN"/>
    <property type="match status" value="1"/>
</dbReference>
<feature type="domain" description="C3H1-type" evidence="6">
    <location>
        <begin position="7"/>
        <end position="30"/>
    </location>
</feature>
<dbReference type="InterPro" id="IPR036855">
    <property type="entry name" value="Znf_CCCH_sf"/>
</dbReference>
<dbReference type="PANTHER" id="PTHR38846:SF1">
    <property type="entry name" value="C3H1-TYPE DOMAIN-CONTAINING PROTEIN"/>
    <property type="match status" value="1"/>
</dbReference>
<dbReference type="EMBL" id="ML977636">
    <property type="protein sequence ID" value="KAF1995590.1"/>
    <property type="molecule type" value="Genomic_DNA"/>
</dbReference>
<keyword evidence="1 4" id="KW-0479">Metal-binding</keyword>
<feature type="region of interest" description="Disordered" evidence="5">
    <location>
        <begin position="34"/>
        <end position="57"/>
    </location>
</feature>
<dbReference type="GO" id="GO:0008270">
    <property type="term" value="F:zinc ion binding"/>
    <property type="evidence" value="ECO:0007669"/>
    <property type="project" value="UniProtKB-KW"/>
</dbReference>
<dbReference type="PROSITE" id="PS50103">
    <property type="entry name" value="ZF_C3H1"/>
    <property type="match status" value="1"/>
</dbReference>
<keyword evidence="8" id="KW-1185">Reference proteome</keyword>
<proteinExistence type="predicted"/>
<dbReference type="AlphaFoldDB" id="A0A6A5W1K0"/>
<keyword evidence="2 4" id="KW-0863">Zinc-finger</keyword>
<evidence type="ECO:0000256" key="5">
    <source>
        <dbReference type="SAM" id="MobiDB-lite"/>
    </source>
</evidence>
<feature type="zinc finger region" description="C3H1-type" evidence="4">
    <location>
        <begin position="7"/>
        <end position="30"/>
    </location>
</feature>
<organism evidence="7 8">
    <name type="scientific">Amniculicola lignicola CBS 123094</name>
    <dbReference type="NCBI Taxonomy" id="1392246"/>
    <lineage>
        <taxon>Eukaryota</taxon>
        <taxon>Fungi</taxon>
        <taxon>Dikarya</taxon>
        <taxon>Ascomycota</taxon>
        <taxon>Pezizomycotina</taxon>
        <taxon>Dothideomycetes</taxon>
        <taxon>Pleosporomycetidae</taxon>
        <taxon>Pleosporales</taxon>
        <taxon>Amniculicolaceae</taxon>
        <taxon>Amniculicola</taxon>
    </lineage>
</organism>
<feature type="compositionally biased region" description="Basic residues" evidence="5">
    <location>
        <begin position="42"/>
        <end position="56"/>
    </location>
</feature>
<dbReference type="Proteomes" id="UP000799779">
    <property type="component" value="Unassembled WGS sequence"/>
</dbReference>
<dbReference type="SMART" id="SM00356">
    <property type="entry name" value="ZnF_C3H1"/>
    <property type="match status" value="1"/>
</dbReference>
<evidence type="ECO:0000313" key="8">
    <source>
        <dbReference type="Proteomes" id="UP000799779"/>
    </source>
</evidence>
<name>A0A6A5W1K0_9PLEO</name>
<accession>A0A6A5W1K0</accession>
<evidence type="ECO:0000256" key="4">
    <source>
        <dbReference type="PROSITE-ProRule" id="PRU00723"/>
    </source>
</evidence>
<evidence type="ECO:0000259" key="6">
    <source>
        <dbReference type="PROSITE" id="PS50103"/>
    </source>
</evidence>
<evidence type="ECO:0000313" key="7">
    <source>
        <dbReference type="EMBL" id="KAF1995590.1"/>
    </source>
</evidence>
<evidence type="ECO:0000256" key="2">
    <source>
        <dbReference type="ARBA" id="ARBA00022771"/>
    </source>
</evidence>
<reference evidence="7" key="1">
    <citation type="journal article" date="2020" name="Stud. Mycol.">
        <title>101 Dothideomycetes genomes: a test case for predicting lifestyles and emergence of pathogens.</title>
        <authorList>
            <person name="Haridas S."/>
            <person name="Albert R."/>
            <person name="Binder M."/>
            <person name="Bloem J."/>
            <person name="Labutti K."/>
            <person name="Salamov A."/>
            <person name="Andreopoulos B."/>
            <person name="Baker S."/>
            <person name="Barry K."/>
            <person name="Bills G."/>
            <person name="Bluhm B."/>
            <person name="Cannon C."/>
            <person name="Castanera R."/>
            <person name="Culley D."/>
            <person name="Daum C."/>
            <person name="Ezra D."/>
            <person name="Gonzalez J."/>
            <person name="Henrissat B."/>
            <person name="Kuo A."/>
            <person name="Liang C."/>
            <person name="Lipzen A."/>
            <person name="Lutzoni F."/>
            <person name="Magnuson J."/>
            <person name="Mondo S."/>
            <person name="Nolan M."/>
            <person name="Ohm R."/>
            <person name="Pangilinan J."/>
            <person name="Park H.-J."/>
            <person name="Ramirez L."/>
            <person name="Alfaro M."/>
            <person name="Sun H."/>
            <person name="Tritt A."/>
            <person name="Yoshinaga Y."/>
            <person name="Zwiers L.-H."/>
            <person name="Turgeon B."/>
            <person name="Goodwin S."/>
            <person name="Spatafora J."/>
            <person name="Crous P."/>
            <person name="Grigoriev I."/>
        </authorList>
    </citation>
    <scope>NUCLEOTIDE SEQUENCE</scope>
    <source>
        <strain evidence="7">CBS 123094</strain>
    </source>
</reference>
<evidence type="ECO:0000256" key="3">
    <source>
        <dbReference type="ARBA" id="ARBA00022833"/>
    </source>
</evidence>
<dbReference type="Gene3D" id="4.10.1000.10">
    <property type="entry name" value="Zinc finger, CCCH-type"/>
    <property type="match status" value="1"/>
</dbReference>
<gene>
    <name evidence="7" type="ORF">P154DRAFT_499924</name>
</gene>
<keyword evidence="3 4" id="KW-0862">Zinc</keyword>
<dbReference type="OrthoDB" id="6105938at2759"/>